<dbReference type="SUPFAM" id="SSF103473">
    <property type="entry name" value="MFS general substrate transporter"/>
    <property type="match status" value="1"/>
</dbReference>
<keyword evidence="6 7" id="KW-0472">Membrane</keyword>
<protein>
    <recommendedName>
        <fullName evidence="7">Solute carrier family 40 member</fullName>
    </recommendedName>
</protein>
<feature type="non-terminal residue" evidence="8">
    <location>
        <position position="1"/>
    </location>
</feature>
<dbReference type="AlphaFoldDB" id="A0A0C9UPY1"/>
<name>A0A0C9UPY1_SPHS4</name>
<dbReference type="PANTHER" id="PTHR11660:SF57">
    <property type="entry name" value="SOLUTE CARRIER FAMILY 40 MEMBER"/>
    <property type="match status" value="1"/>
</dbReference>
<comment type="caution">
    <text evidence="7">Lacks conserved residue(s) required for the propagation of feature annotation.</text>
</comment>
<feature type="transmembrane region" description="Helical" evidence="7">
    <location>
        <begin position="60"/>
        <end position="86"/>
    </location>
</feature>
<feature type="transmembrane region" description="Helical" evidence="7">
    <location>
        <begin position="98"/>
        <end position="120"/>
    </location>
</feature>
<comment type="function">
    <text evidence="7">May be involved in iron transport and iron homeostasis.</text>
</comment>
<evidence type="ECO:0000256" key="3">
    <source>
        <dbReference type="ARBA" id="ARBA00022448"/>
    </source>
</evidence>
<proteinExistence type="inferred from homology"/>
<feature type="transmembrane region" description="Helical" evidence="7">
    <location>
        <begin position="281"/>
        <end position="302"/>
    </location>
</feature>
<comment type="similarity">
    <text evidence="2 7">Belongs to the ferroportin (FP) (TC 2.A.100) family. SLC40A subfamily.</text>
</comment>
<evidence type="ECO:0000256" key="1">
    <source>
        <dbReference type="ARBA" id="ARBA00004141"/>
    </source>
</evidence>
<reference evidence="8 9" key="1">
    <citation type="submission" date="2014-06" db="EMBL/GenBank/DDBJ databases">
        <title>Evolutionary Origins and Diversification of the Mycorrhizal Mutualists.</title>
        <authorList>
            <consortium name="DOE Joint Genome Institute"/>
            <consortium name="Mycorrhizal Genomics Consortium"/>
            <person name="Kohler A."/>
            <person name="Kuo A."/>
            <person name="Nagy L.G."/>
            <person name="Floudas D."/>
            <person name="Copeland A."/>
            <person name="Barry K.W."/>
            <person name="Cichocki N."/>
            <person name="Veneault-Fourrey C."/>
            <person name="LaButti K."/>
            <person name="Lindquist E.A."/>
            <person name="Lipzen A."/>
            <person name="Lundell T."/>
            <person name="Morin E."/>
            <person name="Murat C."/>
            <person name="Riley R."/>
            <person name="Ohm R."/>
            <person name="Sun H."/>
            <person name="Tunlid A."/>
            <person name="Henrissat B."/>
            <person name="Grigoriev I.V."/>
            <person name="Hibbett D.S."/>
            <person name="Martin F."/>
        </authorList>
    </citation>
    <scope>NUCLEOTIDE SEQUENCE [LARGE SCALE GENOMIC DNA]</scope>
    <source>
        <strain evidence="8 9">SS14</strain>
    </source>
</reference>
<feature type="transmembrane region" description="Helical" evidence="7">
    <location>
        <begin position="323"/>
        <end position="341"/>
    </location>
</feature>
<feature type="transmembrane region" description="Helical" evidence="7">
    <location>
        <begin position="27"/>
        <end position="48"/>
    </location>
</feature>
<feature type="transmembrane region" description="Helical" evidence="7">
    <location>
        <begin position="353"/>
        <end position="373"/>
    </location>
</feature>
<accession>A0A0C9UPY1</accession>
<sequence length="498" mass="55946">HTSSAWNDRTAEFALYLYLIVHFKDTLLPSSILGFCMTATGVTLSRFAGSLIDDYPKLGVVRFLIITQKLSSTLAYVACAAIIASGPPISTSGFLTPTFLFLLFCACLLHFSNIAISIAVERDWAACIARSPNEEEEADSPPSDDNLACLNTYLRQINLLCKLLAPLFVSTLTIKFDTTMGFKEGIQSTTSIWILSTITFLSMVFELYWIGVVYRRFPGLAEDQSRKNAEREQREVHEDEDLPPQVTLQPMSTWQSICDLFVRIQIYLEELISFSEWREMAHLPIFFSSASISLLYLTVLSFDGIMVSYLKTLYFTDDFIAEMRGICVVTGLIGTAIASPLEKRVGSVRAGNWSIWSMVFSLIPVIISFYEFAPRNEPRNNGPALPLLGALLLFGGMALSRIGLWSFDLIQTKQLQDALVTHPRRNTLTGLQFTMQNVADLMKYILTMILYRPSQFRWAATVSFASVTTGAVTYMVYVKKERGHIAHIPKPAWIKKIL</sequence>
<dbReference type="Pfam" id="PF06963">
    <property type="entry name" value="FPN1"/>
    <property type="match status" value="1"/>
</dbReference>
<dbReference type="Proteomes" id="UP000054279">
    <property type="component" value="Unassembled WGS sequence"/>
</dbReference>
<evidence type="ECO:0000256" key="2">
    <source>
        <dbReference type="ARBA" id="ARBA00006279"/>
    </source>
</evidence>
<evidence type="ECO:0000313" key="8">
    <source>
        <dbReference type="EMBL" id="KIJ27511.1"/>
    </source>
</evidence>
<keyword evidence="5 7" id="KW-1133">Transmembrane helix</keyword>
<keyword evidence="4 7" id="KW-0812">Transmembrane</keyword>
<keyword evidence="3 7" id="KW-0813">Transport</keyword>
<feature type="transmembrane region" description="Helical" evidence="7">
    <location>
        <begin position="456"/>
        <end position="477"/>
    </location>
</feature>
<evidence type="ECO:0000256" key="7">
    <source>
        <dbReference type="RuleBase" id="RU365065"/>
    </source>
</evidence>
<keyword evidence="9" id="KW-1185">Reference proteome</keyword>
<dbReference type="GO" id="GO:0016020">
    <property type="term" value="C:membrane"/>
    <property type="evidence" value="ECO:0007669"/>
    <property type="project" value="UniProtKB-SubCell"/>
</dbReference>
<evidence type="ECO:0000256" key="6">
    <source>
        <dbReference type="ARBA" id="ARBA00023136"/>
    </source>
</evidence>
<dbReference type="GO" id="GO:0005381">
    <property type="term" value="F:iron ion transmembrane transporter activity"/>
    <property type="evidence" value="ECO:0007669"/>
    <property type="project" value="UniProtKB-UniRule"/>
</dbReference>
<feature type="transmembrane region" description="Helical" evidence="7">
    <location>
        <begin position="192"/>
        <end position="210"/>
    </location>
</feature>
<dbReference type="EMBL" id="KN837333">
    <property type="protein sequence ID" value="KIJ27511.1"/>
    <property type="molecule type" value="Genomic_DNA"/>
</dbReference>
<dbReference type="InterPro" id="IPR009716">
    <property type="entry name" value="Ferroportin-1"/>
</dbReference>
<dbReference type="OrthoDB" id="648861at2759"/>
<dbReference type="HOGENOM" id="CLU_020370_5_0_1"/>
<feature type="transmembrane region" description="Helical" evidence="7">
    <location>
        <begin position="385"/>
        <end position="407"/>
    </location>
</feature>
<organism evidence="8 9">
    <name type="scientific">Sphaerobolus stellatus (strain SS14)</name>
    <dbReference type="NCBI Taxonomy" id="990650"/>
    <lineage>
        <taxon>Eukaryota</taxon>
        <taxon>Fungi</taxon>
        <taxon>Dikarya</taxon>
        <taxon>Basidiomycota</taxon>
        <taxon>Agaricomycotina</taxon>
        <taxon>Agaricomycetes</taxon>
        <taxon>Phallomycetidae</taxon>
        <taxon>Geastrales</taxon>
        <taxon>Sphaerobolaceae</taxon>
        <taxon>Sphaerobolus</taxon>
    </lineage>
</organism>
<evidence type="ECO:0000256" key="5">
    <source>
        <dbReference type="ARBA" id="ARBA00022989"/>
    </source>
</evidence>
<gene>
    <name evidence="8" type="ORF">M422DRAFT_190925</name>
</gene>
<evidence type="ECO:0000313" key="9">
    <source>
        <dbReference type="Proteomes" id="UP000054279"/>
    </source>
</evidence>
<keyword evidence="7" id="KW-0406">Ion transport</keyword>
<evidence type="ECO:0000256" key="4">
    <source>
        <dbReference type="ARBA" id="ARBA00022692"/>
    </source>
</evidence>
<dbReference type="PANTHER" id="PTHR11660">
    <property type="entry name" value="SOLUTE CARRIER FAMILY 40 MEMBER"/>
    <property type="match status" value="1"/>
</dbReference>
<comment type="subcellular location">
    <subcellularLocation>
        <location evidence="1 7">Membrane</location>
        <topology evidence="1 7">Multi-pass membrane protein</topology>
    </subcellularLocation>
</comment>
<dbReference type="InterPro" id="IPR036259">
    <property type="entry name" value="MFS_trans_sf"/>
</dbReference>